<dbReference type="Pfam" id="PF01352">
    <property type="entry name" value="KRAB"/>
    <property type="match status" value="1"/>
</dbReference>
<keyword evidence="6" id="KW-0862">Zinc</keyword>
<evidence type="ECO:0000259" key="12">
    <source>
        <dbReference type="PROSITE" id="PS50157"/>
    </source>
</evidence>
<dbReference type="FunFam" id="3.30.160.60:FF:000358">
    <property type="entry name" value="zinc finger protein 24"/>
    <property type="match status" value="1"/>
</dbReference>
<dbReference type="GeneID" id="117347528"/>
<evidence type="ECO:0000313" key="15">
    <source>
        <dbReference type="RefSeq" id="XP_033774498.1"/>
    </source>
</evidence>
<keyword evidence="5 11" id="KW-0863">Zinc-finger</keyword>
<dbReference type="KEGG" id="gsh:117347528"/>
<dbReference type="GO" id="GO:0000981">
    <property type="term" value="F:DNA-binding transcription factor activity, RNA polymerase II-specific"/>
    <property type="evidence" value="ECO:0007669"/>
    <property type="project" value="TreeGrafter"/>
</dbReference>
<evidence type="ECO:0000313" key="14">
    <source>
        <dbReference type="Proteomes" id="UP000515159"/>
    </source>
</evidence>
<dbReference type="PROSITE" id="PS50157">
    <property type="entry name" value="ZINC_FINGER_C2H2_2"/>
    <property type="match status" value="4"/>
</dbReference>
<keyword evidence="3" id="KW-0479">Metal-binding</keyword>
<gene>
    <name evidence="15" type="primary">LOC117347528</name>
</gene>
<keyword evidence="8" id="KW-0238">DNA-binding</keyword>
<dbReference type="InterPro" id="IPR013087">
    <property type="entry name" value="Znf_C2H2_type"/>
</dbReference>
<dbReference type="OrthoDB" id="6077919at2759"/>
<dbReference type="PROSITE" id="PS50805">
    <property type="entry name" value="KRAB"/>
    <property type="match status" value="1"/>
</dbReference>
<evidence type="ECO:0000256" key="11">
    <source>
        <dbReference type="PROSITE-ProRule" id="PRU00042"/>
    </source>
</evidence>
<name>A0A6P8PIH4_GEOSA</name>
<dbReference type="GO" id="GO:0005634">
    <property type="term" value="C:nucleus"/>
    <property type="evidence" value="ECO:0007669"/>
    <property type="project" value="UniProtKB-SubCell"/>
</dbReference>
<feature type="domain" description="KRAB" evidence="13">
    <location>
        <begin position="11"/>
        <end position="82"/>
    </location>
</feature>
<dbReference type="CDD" id="cd07765">
    <property type="entry name" value="KRAB_A-box"/>
    <property type="match status" value="1"/>
</dbReference>
<evidence type="ECO:0000256" key="2">
    <source>
        <dbReference type="ARBA" id="ARBA00006991"/>
    </source>
</evidence>
<dbReference type="SUPFAM" id="SSF57667">
    <property type="entry name" value="beta-beta-alpha zinc fingers"/>
    <property type="match status" value="3"/>
</dbReference>
<dbReference type="Gene3D" id="6.10.140.140">
    <property type="match status" value="1"/>
</dbReference>
<dbReference type="PROSITE" id="PS00028">
    <property type="entry name" value="ZINC_FINGER_C2H2_1"/>
    <property type="match status" value="4"/>
</dbReference>
<dbReference type="RefSeq" id="XP_033774498.1">
    <property type="nucleotide sequence ID" value="XM_033918607.1"/>
</dbReference>
<comment type="similarity">
    <text evidence="2">Belongs to the krueppel C2H2-type zinc-finger protein family.</text>
</comment>
<feature type="domain" description="C2H2-type" evidence="12">
    <location>
        <begin position="461"/>
        <end position="488"/>
    </location>
</feature>
<keyword evidence="14" id="KW-1185">Reference proteome</keyword>
<dbReference type="InterPro" id="IPR036236">
    <property type="entry name" value="Znf_C2H2_sf"/>
</dbReference>
<dbReference type="SMART" id="SM00349">
    <property type="entry name" value="KRAB"/>
    <property type="match status" value="1"/>
</dbReference>
<dbReference type="GO" id="GO:0008270">
    <property type="term" value="F:zinc ion binding"/>
    <property type="evidence" value="ECO:0007669"/>
    <property type="project" value="UniProtKB-KW"/>
</dbReference>
<evidence type="ECO:0000256" key="1">
    <source>
        <dbReference type="ARBA" id="ARBA00004123"/>
    </source>
</evidence>
<accession>A0A6P8PIH4</accession>
<dbReference type="Proteomes" id="UP000515159">
    <property type="component" value="Chromosome 13"/>
</dbReference>
<organism evidence="14 15">
    <name type="scientific">Geotrypetes seraphini</name>
    <name type="common">Gaboon caecilian</name>
    <name type="synonym">Caecilia seraphini</name>
    <dbReference type="NCBI Taxonomy" id="260995"/>
    <lineage>
        <taxon>Eukaryota</taxon>
        <taxon>Metazoa</taxon>
        <taxon>Chordata</taxon>
        <taxon>Craniata</taxon>
        <taxon>Vertebrata</taxon>
        <taxon>Euteleostomi</taxon>
        <taxon>Amphibia</taxon>
        <taxon>Gymnophiona</taxon>
        <taxon>Geotrypetes</taxon>
    </lineage>
</organism>
<evidence type="ECO:0000256" key="9">
    <source>
        <dbReference type="ARBA" id="ARBA00023163"/>
    </source>
</evidence>
<dbReference type="FunFam" id="3.30.160.60:FF:000012">
    <property type="entry name" value="RB-associated KRAB zinc finger protein-like"/>
    <property type="match status" value="1"/>
</dbReference>
<dbReference type="FunFam" id="3.30.160.60:FF:001954">
    <property type="entry name" value="Zinc finger protein 787"/>
    <property type="match status" value="1"/>
</dbReference>
<evidence type="ECO:0000256" key="7">
    <source>
        <dbReference type="ARBA" id="ARBA00023015"/>
    </source>
</evidence>
<dbReference type="PANTHER" id="PTHR24381:SF455">
    <property type="entry name" value="RB-ASSOCIATED KRAB ZINC FINGER PROTEIN-RELATED"/>
    <property type="match status" value="1"/>
</dbReference>
<keyword evidence="4" id="KW-0677">Repeat</keyword>
<dbReference type="SMART" id="SM00355">
    <property type="entry name" value="ZnF_C2H2"/>
    <property type="match status" value="4"/>
</dbReference>
<evidence type="ECO:0000256" key="6">
    <source>
        <dbReference type="ARBA" id="ARBA00022833"/>
    </source>
</evidence>
<comment type="subcellular location">
    <subcellularLocation>
        <location evidence="1">Nucleus</location>
    </subcellularLocation>
</comment>
<dbReference type="SUPFAM" id="SSF109640">
    <property type="entry name" value="KRAB domain (Kruppel-associated box)"/>
    <property type="match status" value="1"/>
</dbReference>
<keyword evidence="10" id="KW-0539">Nucleus</keyword>
<dbReference type="InterPro" id="IPR001909">
    <property type="entry name" value="KRAB"/>
</dbReference>
<feature type="domain" description="C2H2-type" evidence="12">
    <location>
        <begin position="433"/>
        <end position="460"/>
    </location>
</feature>
<dbReference type="Pfam" id="PF00096">
    <property type="entry name" value="zf-C2H2"/>
    <property type="match status" value="4"/>
</dbReference>
<dbReference type="Gene3D" id="3.30.160.60">
    <property type="entry name" value="Classic Zinc Finger"/>
    <property type="match status" value="4"/>
</dbReference>
<protein>
    <submittedName>
        <fullName evidence="15">Zinc finger protein 624-like</fullName>
    </submittedName>
</protein>
<dbReference type="AlphaFoldDB" id="A0A6P8PIH4"/>
<dbReference type="InParanoid" id="A0A6P8PIH4"/>
<dbReference type="GO" id="GO:0000977">
    <property type="term" value="F:RNA polymerase II transcription regulatory region sequence-specific DNA binding"/>
    <property type="evidence" value="ECO:0007669"/>
    <property type="project" value="TreeGrafter"/>
</dbReference>
<reference evidence="15" key="1">
    <citation type="submission" date="2025-08" db="UniProtKB">
        <authorList>
            <consortium name="RefSeq"/>
        </authorList>
    </citation>
    <scope>IDENTIFICATION</scope>
</reference>
<evidence type="ECO:0000259" key="13">
    <source>
        <dbReference type="PROSITE" id="PS50805"/>
    </source>
</evidence>
<dbReference type="InterPro" id="IPR036051">
    <property type="entry name" value="KRAB_dom_sf"/>
</dbReference>
<proteinExistence type="inferred from homology"/>
<dbReference type="FunFam" id="3.30.160.60:FF:002061">
    <property type="entry name" value="Uncharacterized protein"/>
    <property type="match status" value="1"/>
</dbReference>
<dbReference type="PANTHER" id="PTHR24381">
    <property type="entry name" value="ZINC FINGER PROTEIN"/>
    <property type="match status" value="1"/>
</dbReference>
<sequence>MSALSSDQESVIFSDVAAYFLEAEWDILGEWQKNLYKKVIREIHDILMSRGYSIANPDVIFKIKKEDEKYFTPHFEWEKKENLNDPTMSLPIVTSVFSLSIKQEEDFPFIDPPESEMSEQTRSSVTSSHNVKPDILIRFEQQGFGTELQGSEERRNLTTTGTCEELLEAGNQSYTAEPMIEIVKMEEAPVSDQLEGGEKDTDIKSGLPIVTSVFSLSIKQEEDLPFMDPPESETSEQTRSSVINNGFGNKSKRIRVCDDQQRAEWKYKHPFGDSPDPSPNMKENVCTEQESNSTRCPYDGESQSIYSEITFQNTTFKDRFTGKSDMTGQKRLLTQDKSFQCAECEKCFKDKVQLTIHQKVHKEQPSKCFVSDKSSSQIFQLHRHELISHRKKQGHKKTLKGQKLFKCSECDKDFIKKLDLKIHERIHTGIKPYKCSECYKSYTQKNHLTIHEKSHTGEKPYTCSECDKRFAQINHLRNHKRIHTGGKQYA</sequence>
<keyword evidence="9" id="KW-0804">Transcription</keyword>
<evidence type="ECO:0000256" key="5">
    <source>
        <dbReference type="ARBA" id="ARBA00022771"/>
    </source>
</evidence>
<evidence type="ECO:0000256" key="3">
    <source>
        <dbReference type="ARBA" id="ARBA00022723"/>
    </source>
</evidence>
<evidence type="ECO:0000256" key="4">
    <source>
        <dbReference type="ARBA" id="ARBA00022737"/>
    </source>
</evidence>
<evidence type="ECO:0000256" key="10">
    <source>
        <dbReference type="ARBA" id="ARBA00023242"/>
    </source>
</evidence>
<feature type="domain" description="C2H2-type" evidence="12">
    <location>
        <begin position="405"/>
        <end position="432"/>
    </location>
</feature>
<feature type="domain" description="C2H2-type" evidence="12">
    <location>
        <begin position="339"/>
        <end position="366"/>
    </location>
</feature>
<keyword evidence="7" id="KW-0805">Transcription regulation</keyword>
<evidence type="ECO:0000256" key="8">
    <source>
        <dbReference type="ARBA" id="ARBA00023125"/>
    </source>
</evidence>